<feature type="region of interest" description="Disordered" evidence="1">
    <location>
        <begin position="310"/>
        <end position="337"/>
    </location>
</feature>
<name>A0A8H3DW47_9AGAM</name>
<feature type="transmembrane region" description="Helical" evidence="2">
    <location>
        <begin position="392"/>
        <end position="416"/>
    </location>
</feature>
<dbReference type="AlphaFoldDB" id="A0A8H3DW47"/>
<evidence type="ECO:0000256" key="2">
    <source>
        <dbReference type="SAM" id="Phobius"/>
    </source>
</evidence>
<evidence type="ECO:0000256" key="1">
    <source>
        <dbReference type="SAM" id="MobiDB-lite"/>
    </source>
</evidence>
<feature type="region of interest" description="Disordered" evidence="1">
    <location>
        <begin position="424"/>
        <end position="450"/>
    </location>
</feature>
<reference evidence="3" key="1">
    <citation type="submission" date="2021-01" db="EMBL/GenBank/DDBJ databases">
        <authorList>
            <person name="Kaushik A."/>
        </authorList>
    </citation>
    <scope>NUCLEOTIDE SEQUENCE</scope>
    <source>
        <strain evidence="3">AG5</strain>
    </source>
</reference>
<keyword evidence="2" id="KW-1133">Transmembrane helix</keyword>
<feature type="transmembrane region" description="Helical" evidence="2">
    <location>
        <begin position="47"/>
        <end position="69"/>
    </location>
</feature>
<sequence length="498" mass="55232">MMVLDSKPSFVDILISHAPEGVSPFAFTANYVAGLIPAKPDWYFKQLIAAGVVNGVALILTIVAFIVVARRRKAVKEGGSLWFFRTHYGHPSRIPYIMPHPLTMFLVWNALLLLMMQPYTWLNYFAWKYPSRELTSTLYFWYGFVFIFDGTGLWMSAFGTLYATLLPRVLVDSQQRKMSIMLHPIFLNFMCFAMPGLLIITQTVTASLSQAAWSKAIHQQYDLMGDLGTLSGQWLASNGTSIDASLRQQVSADGNNLVKAFADSRAAFLNNEWAAVAWNILSLSLFSPTAAWLLITLKQAIGKLSQESCSTPGQTPLSPGLDNTFRRSPLGSTSADRNVKCDRPVRRKTLRRAYITAALQFFCIFLFFLIAIGTFMWVAIDIERVFTDPAAHALAILISGWVPGVVGVIINILIIIRMTGHVETTKSPSHPQTSRQTHLCSPSTPHTPSRSEFIEKPIALCIMPRKQTESDVELGMFDKSSAGGKSCDSLASGKRSRG</sequence>
<feature type="transmembrane region" description="Helical" evidence="2">
    <location>
        <begin position="273"/>
        <end position="295"/>
    </location>
</feature>
<evidence type="ECO:0000313" key="4">
    <source>
        <dbReference type="Proteomes" id="UP000663827"/>
    </source>
</evidence>
<accession>A0A8H3DW47</accession>
<feature type="transmembrane region" description="Helical" evidence="2">
    <location>
        <begin position="185"/>
        <end position="204"/>
    </location>
</feature>
<feature type="region of interest" description="Disordered" evidence="1">
    <location>
        <begin position="477"/>
        <end position="498"/>
    </location>
</feature>
<feature type="compositionally biased region" description="Polar residues" evidence="1">
    <location>
        <begin position="425"/>
        <end position="450"/>
    </location>
</feature>
<dbReference type="Proteomes" id="UP000663827">
    <property type="component" value="Unassembled WGS sequence"/>
</dbReference>
<feature type="transmembrane region" description="Helical" evidence="2">
    <location>
        <begin position="102"/>
        <end position="119"/>
    </location>
</feature>
<feature type="transmembrane region" description="Helical" evidence="2">
    <location>
        <begin position="353"/>
        <end position="380"/>
    </location>
</feature>
<comment type="caution">
    <text evidence="3">The sequence shown here is derived from an EMBL/GenBank/DDBJ whole genome shotgun (WGS) entry which is preliminary data.</text>
</comment>
<evidence type="ECO:0000313" key="3">
    <source>
        <dbReference type="EMBL" id="CAE7079992.1"/>
    </source>
</evidence>
<dbReference type="EMBL" id="CAJNJQ010000461">
    <property type="protein sequence ID" value="CAE7079992.1"/>
    <property type="molecule type" value="Genomic_DNA"/>
</dbReference>
<feature type="transmembrane region" description="Helical" evidence="2">
    <location>
        <begin position="139"/>
        <end position="165"/>
    </location>
</feature>
<keyword evidence="2" id="KW-0812">Transmembrane</keyword>
<proteinExistence type="predicted"/>
<gene>
    <name evidence="3" type="ORF">RDB_LOCUS22999</name>
</gene>
<keyword evidence="2" id="KW-0472">Membrane</keyword>
<organism evidence="3 4">
    <name type="scientific">Rhizoctonia solani</name>
    <dbReference type="NCBI Taxonomy" id="456999"/>
    <lineage>
        <taxon>Eukaryota</taxon>
        <taxon>Fungi</taxon>
        <taxon>Dikarya</taxon>
        <taxon>Basidiomycota</taxon>
        <taxon>Agaricomycotina</taxon>
        <taxon>Agaricomycetes</taxon>
        <taxon>Cantharellales</taxon>
        <taxon>Ceratobasidiaceae</taxon>
        <taxon>Rhizoctonia</taxon>
    </lineage>
</organism>
<protein>
    <submittedName>
        <fullName evidence="3">Uncharacterized protein</fullName>
    </submittedName>
</protein>